<dbReference type="Proteomes" id="UP001295684">
    <property type="component" value="Unassembled WGS sequence"/>
</dbReference>
<organism evidence="1 2">
    <name type="scientific">Euplotes crassus</name>
    <dbReference type="NCBI Taxonomy" id="5936"/>
    <lineage>
        <taxon>Eukaryota</taxon>
        <taxon>Sar</taxon>
        <taxon>Alveolata</taxon>
        <taxon>Ciliophora</taxon>
        <taxon>Intramacronucleata</taxon>
        <taxon>Spirotrichea</taxon>
        <taxon>Hypotrichia</taxon>
        <taxon>Euplotida</taxon>
        <taxon>Euplotidae</taxon>
        <taxon>Moneuplotes</taxon>
    </lineage>
</organism>
<protein>
    <submittedName>
        <fullName evidence="1">Uncharacterized protein</fullName>
    </submittedName>
</protein>
<gene>
    <name evidence="1" type="ORF">ECRASSUSDP1_LOCUS18930</name>
</gene>
<name>A0AAD2D2F6_EUPCR</name>
<evidence type="ECO:0000313" key="2">
    <source>
        <dbReference type="Proteomes" id="UP001295684"/>
    </source>
</evidence>
<dbReference type="EMBL" id="CAMPGE010019192">
    <property type="protein sequence ID" value="CAI2377542.1"/>
    <property type="molecule type" value="Genomic_DNA"/>
</dbReference>
<sequence length="235" mass="26646">MKQGLPEPRSCLDLTVQNAANDFEILKNTSKSFKRFGIGSKIPKLKVSVSKLFKNSCGLLEMVSNSAITQEIEEGYIEPDEDTLMTINNKFTKLIKFASKVPFFLSIKKIRFGQKKFARLVCSVQNCYRLLLDSCVIESRCIKFKIGNSCNLNILSFRQCGSDVGSLWKEKLEDFESILDAIFESLLKISLNSIYVDKCGISKKQILNLLQKYDLENAPLISGSHQDTDFDIFPR</sequence>
<evidence type="ECO:0000313" key="1">
    <source>
        <dbReference type="EMBL" id="CAI2377542.1"/>
    </source>
</evidence>
<keyword evidence="2" id="KW-1185">Reference proteome</keyword>
<dbReference type="AlphaFoldDB" id="A0AAD2D2F6"/>
<reference evidence="1" key="1">
    <citation type="submission" date="2023-07" db="EMBL/GenBank/DDBJ databases">
        <authorList>
            <consortium name="AG Swart"/>
            <person name="Singh M."/>
            <person name="Singh A."/>
            <person name="Seah K."/>
            <person name="Emmerich C."/>
        </authorList>
    </citation>
    <scope>NUCLEOTIDE SEQUENCE</scope>
    <source>
        <strain evidence="1">DP1</strain>
    </source>
</reference>
<comment type="caution">
    <text evidence="1">The sequence shown here is derived from an EMBL/GenBank/DDBJ whole genome shotgun (WGS) entry which is preliminary data.</text>
</comment>
<proteinExistence type="predicted"/>
<accession>A0AAD2D2F6</accession>